<dbReference type="OrthoDB" id="8216936at2"/>
<organism evidence="1 2">
    <name type="scientific">Rhodopseudomonas palustris</name>
    <dbReference type="NCBI Taxonomy" id="1076"/>
    <lineage>
        <taxon>Bacteria</taxon>
        <taxon>Pseudomonadati</taxon>
        <taxon>Pseudomonadota</taxon>
        <taxon>Alphaproteobacteria</taxon>
        <taxon>Hyphomicrobiales</taxon>
        <taxon>Nitrobacteraceae</taxon>
        <taxon>Rhodopseudomonas</taxon>
    </lineage>
</organism>
<accession>A0A323UP13</accession>
<dbReference type="EMBL" id="QKQS01000010">
    <property type="protein sequence ID" value="PZA12826.1"/>
    <property type="molecule type" value="Genomic_DNA"/>
</dbReference>
<protein>
    <submittedName>
        <fullName evidence="1">Uncharacterized protein</fullName>
    </submittedName>
</protein>
<dbReference type="RefSeq" id="WP_110785195.1">
    <property type="nucleotide sequence ID" value="NZ_QKQS01000010.1"/>
</dbReference>
<name>A0A323UP13_RHOPL</name>
<evidence type="ECO:0000313" key="1">
    <source>
        <dbReference type="EMBL" id="PZA12826.1"/>
    </source>
</evidence>
<dbReference type="Proteomes" id="UP000248134">
    <property type="component" value="Unassembled WGS sequence"/>
</dbReference>
<comment type="caution">
    <text evidence="1">The sequence shown here is derived from an EMBL/GenBank/DDBJ whole genome shotgun (WGS) entry which is preliminary data.</text>
</comment>
<gene>
    <name evidence="1" type="ORF">DNX69_06430</name>
</gene>
<evidence type="ECO:0000313" key="2">
    <source>
        <dbReference type="Proteomes" id="UP000248134"/>
    </source>
</evidence>
<proteinExistence type="predicted"/>
<sequence>MRSDARRRATARLVSVAIGAIGVLWAVANVHRAIAIDRFEGLADHLLRFKTFDDTFSSAVLQSRSAHALSSCDARAQRALIMLEIPLADAALRAGVAGEFDLRNGDLTSRAKKILSCAPSDSFAWLVLFGLAVQSGRLGPDAFALLERSYETSPREAWIAVRRISIAAPVASMAPEATRSKILFEFRQLVRDGYVELPARSYVRSHQGVRDFLDTEVSQLDVHSRLRFKAAVANLTH</sequence>
<dbReference type="AlphaFoldDB" id="A0A323UP13"/>
<reference evidence="1 2" key="1">
    <citation type="submission" date="2018-06" db="EMBL/GenBank/DDBJ databases">
        <title>Draft Whole-Genome Sequence of the purple photosynthetic bacterium Rhodospeudomonas palustris XCP.</title>
        <authorList>
            <person name="Rayyan A."/>
            <person name="Meyer T.E."/>
            <person name="Kyndt J.A."/>
        </authorList>
    </citation>
    <scope>NUCLEOTIDE SEQUENCE [LARGE SCALE GENOMIC DNA]</scope>
    <source>
        <strain evidence="1 2">XCP</strain>
    </source>
</reference>